<evidence type="ECO:0000313" key="2">
    <source>
        <dbReference type="EMBL" id="MCI68758.1"/>
    </source>
</evidence>
<feature type="non-terminal residue" evidence="2">
    <location>
        <position position="82"/>
    </location>
</feature>
<proteinExistence type="predicted"/>
<dbReference type="EMBL" id="LXQA010742347">
    <property type="protein sequence ID" value="MCI68758.1"/>
    <property type="molecule type" value="Genomic_DNA"/>
</dbReference>
<feature type="compositionally biased region" description="Basic and acidic residues" evidence="1">
    <location>
        <begin position="57"/>
        <end position="76"/>
    </location>
</feature>
<accession>A0A392U6Q3</accession>
<comment type="caution">
    <text evidence="2">The sequence shown here is derived from an EMBL/GenBank/DDBJ whole genome shotgun (WGS) entry which is preliminary data.</text>
</comment>
<dbReference type="Proteomes" id="UP000265520">
    <property type="component" value="Unassembled WGS sequence"/>
</dbReference>
<organism evidence="2 3">
    <name type="scientific">Trifolium medium</name>
    <dbReference type="NCBI Taxonomy" id="97028"/>
    <lineage>
        <taxon>Eukaryota</taxon>
        <taxon>Viridiplantae</taxon>
        <taxon>Streptophyta</taxon>
        <taxon>Embryophyta</taxon>
        <taxon>Tracheophyta</taxon>
        <taxon>Spermatophyta</taxon>
        <taxon>Magnoliopsida</taxon>
        <taxon>eudicotyledons</taxon>
        <taxon>Gunneridae</taxon>
        <taxon>Pentapetalae</taxon>
        <taxon>rosids</taxon>
        <taxon>fabids</taxon>
        <taxon>Fabales</taxon>
        <taxon>Fabaceae</taxon>
        <taxon>Papilionoideae</taxon>
        <taxon>50 kb inversion clade</taxon>
        <taxon>NPAAA clade</taxon>
        <taxon>Hologalegina</taxon>
        <taxon>IRL clade</taxon>
        <taxon>Trifolieae</taxon>
        <taxon>Trifolium</taxon>
    </lineage>
</organism>
<keyword evidence="3" id="KW-1185">Reference proteome</keyword>
<name>A0A392U6Q3_9FABA</name>
<feature type="non-terminal residue" evidence="2">
    <location>
        <position position="1"/>
    </location>
</feature>
<sequence>AVRTIGISVDDYSEVLASICHETSDSLEKNGVCVTDEKKEDKGKSAKLSLEESTPVVKEDAKEAAHLPQDNRDGNRSSKSVT</sequence>
<evidence type="ECO:0000313" key="3">
    <source>
        <dbReference type="Proteomes" id="UP000265520"/>
    </source>
</evidence>
<evidence type="ECO:0000256" key="1">
    <source>
        <dbReference type="SAM" id="MobiDB-lite"/>
    </source>
</evidence>
<dbReference type="AlphaFoldDB" id="A0A392U6Q3"/>
<protein>
    <submittedName>
        <fullName evidence="2">Micronuclear linker histone polyprotein-like</fullName>
    </submittedName>
</protein>
<reference evidence="2 3" key="1">
    <citation type="journal article" date="2018" name="Front. Plant Sci.">
        <title>Red Clover (Trifolium pratense) and Zigzag Clover (T. medium) - A Picture of Genomic Similarities and Differences.</title>
        <authorList>
            <person name="Dluhosova J."/>
            <person name="Istvanek J."/>
            <person name="Nedelnik J."/>
            <person name="Repkova J."/>
        </authorList>
    </citation>
    <scope>NUCLEOTIDE SEQUENCE [LARGE SCALE GENOMIC DNA]</scope>
    <source>
        <strain evidence="3">cv. 10/8</strain>
        <tissue evidence="2">Leaf</tissue>
    </source>
</reference>
<feature type="region of interest" description="Disordered" evidence="1">
    <location>
        <begin position="37"/>
        <end position="82"/>
    </location>
</feature>